<name>A0ABP0R6U0_9DINO</name>
<dbReference type="EMBL" id="CAXAMM010040875">
    <property type="protein sequence ID" value="CAK9095949.1"/>
    <property type="molecule type" value="Genomic_DNA"/>
</dbReference>
<evidence type="ECO:0000313" key="8">
    <source>
        <dbReference type="Proteomes" id="UP001642464"/>
    </source>
</evidence>
<dbReference type="Proteomes" id="UP001642464">
    <property type="component" value="Unassembled WGS sequence"/>
</dbReference>
<keyword evidence="4" id="KW-0560">Oxidoreductase</keyword>
<proteinExistence type="predicted"/>
<comment type="caution">
    <text evidence="7">The sequence shown here is derived from an EMBL/GenBank/DDBJ whole genome shotgun (WGS) entry which is preliminary data.</text>
</comment>
<evidence type="ECO:0000256" key="3">
    <source>
        <dbReference type="ARBA" id="ARBA00022827"/>
    </source>
</evidence>
<evidence type="ECO:0000259" key="6">
    <source>
        <dbReference type="Pfam" id="PF07156"/>
    </source>
</evidence>
<reference evidence="7 8" key="1">
    <citation type="submission" date="2024-02" db="EMBL/GenBank/DDBJ databases">
        <authorList>
            <person name="Chen Y."/>
            <person name="Shah S."/>
            <person name="Dougan E. K."/>
            <person name="Thang M."/>
            <person name="Chan C."/>
        </authorList>
    </citation>
    <scope>NUCLEOTIDE SEQUENCE [LARGE SCALE GENOMIC DNA]</scope>
</reference>
<dbReference type="PANTHER" id="PTHR15944">
    <property type="entry name" value="FARNESYLCYSTEINE LYASE"/>
    <property type="match status" value="1"/>
</dbReference>
<evidence type="ECO:0000256" key="2">
    <source>
        <dbReference type="ARBA" id="ARBA00022630"/>
    </source>
</evidence>
<dbReference type="InterPro" id="IPR010795">
    <property type="entry name" value="Prenylcys_lyase"/>
</dbReference>
<protein>
    <submittedName>
        <fullName evidence="7">Prenylcysteine oxidase</fullName>
    </submittedName>
</protein>
<dbReference type="InterPro" id="IPR017046">
    <property type="entry name" value="Prenylcysteine_Oxase1"/>
</dbReference>
<comment type="cofactor">
    <cofactor evidence="1">
        <name>FAD</name>
        <dbReference type="ChEBI" id="CHEBI:57692"/>
    </cofactor>
</comment>
<evidence type="ECO:0000256" key="4">
    <source>
        <dbReference type="ARBA" id="ARBA00023002"/>
    </source>
</evidence>
<gene>
    <name evidence="7" type="ORF">SCF082_LOCUS45060</name>
</gene>
<evidence type="ECO:0000313" key="7">
    <source>
        <dbReference type="EMBL" id="CAK9095949.1"/>
    </source>
</evidence>
<evidence type="ECO:0000256" key="5">
    <source>
        <dbReference type="ARBA" id="ARBA00023180"/>
    </source>
</evidence>
<feature type="non-terminal residue" evidence="7">
    <location>
        <position position="1"/>
    </location>
</feature>
<dbReference type="PANTHER" id="PTHR15944:SF0">
    <property type="entry name" value="PRENYLCYSTEINE LYASE DOMAIN-CONTAINING PROTEIN"/>
    <property type="match status" value="1"/>
</dbReference>
<dbReference type="Pfam" id="PF07156">
    <property type="entry name" value="Prenylcys_lyase"/>
    <property type="match status" value="1"/>
</dbReference>
<feature type="domain" description="Prenylcysteine lyase" evidence="6">
    <location>
        <begin position="1"/>
        <end position="220"/>
    </location>
</feature>
<organism evidence="7 8">
    <name type="scientific">Durusdinium trenchii</name>
    <dbReference type="NCBI Taxonomy" id="1381693"/>
    <lineage>
        <taxon>Eukaryota</taxon>
        <taxon>Sar</taxon>
        <taxon>Alveolata</taxon>
        <taxon>Dinophyceae</taxon>
        <taxon>Suessiales</taxon>
        <taxon>Symbiodiniaceae</taxon>
        <taxon>Durusdinium</taxon>
    </lineage>
</organism>
<keyword evidence="3" id="KW-0274">FAD</keyword>
<accession>A0ABP0R6U0</accession>
<keyword evidence="2" id="KW-0285">Flavoprotein</keyword>
<keyword evidence="8" id="KW-1185">Reference proteome</keyword>
<evidence type="ECO:0000256" key="1">
    <source>
        <dbReference type="ARBA" id="ARBA00001974"/>
    </source>
</evidence>
<keyword evidence="5" id="KW-0325">Glycoprotein</keyword>
<sequence>IAEKLLDSSSARWIRGKVLRIARSSDASRYRVEAKLSGAEHWEEDYDLVFLAAPQYDSELEIIVASKEKLTIARKYQQIFATFFRVPPTSSSLACTDPPGGTILSTAGGNFNSLGQYDTTSGSGPQIWKSFSNSPLDVDSEKALFPEKPQETYAWWAYPVYDTEDERGREIPFCLDDHGLFYCNAIEAAASAMEMAVIGAKNCVLLAKNRLKGLTEKIDKTRSKL</sequence>